<dbReference type="InterPro" id="IPR053198">
    <property type="entry name" value="Gynoecium_Dev_Regulator"/>
</dbReference>
<sequence length="472" mass="51296">MENYTYNSYPDSGHSSPRSREIEFENPTPWEDQSQQQAQDCKAKFMCSYGGKIHPRPHDNQLSYIGGETKILAVDRNIKFSIMIGKLAALCGDTDISFKYQLPGEDLDALISVTNDDDLEHMMHEYDRLYRASAKPARMRLFLFPVNPSPASFGSEGSKSERDRFVEALNSGPSHVPETNKPAPNNVDFLFGLDKGVPPPPAPVKVPDLPETYVGVGHDDRVIGSDPLNVQTQLQRMQIREQEQQTMYRKNSDDNLVGGYPGEYYVQKLPDKLPPATLPVTVNPAVTTPAGYWPEKQFTSQGYQPAAVTVTTTPAPPEQQQVYVLQGPAPGTVYHTPVMRPVTGQTGQQYYMPRMGGPDVYREPPPPVYNMVPQPQQPPPPISAAPGPVGVVRPSGAGVGVTDTGYATVAYDSAHGRQVYYTAQGGVMQAPPPYQGVGGVAVTGEMRHVGGGGGALTQDGKVLVSKVPQSSV</sequence>
<dbReference type="InterPro" id="IPR000270">
    <property type="entry name" value="PB1_dom"/>
</dbReference>
<protein>
    <recommendedName>
        <fullName evidence="2">PB1 domain-containing protein</fullName>
    </recommendedName>
</protein>
<evidence type="ECO:0000313" key="4">
    <source>
        <dbReference type="Proteomes" id="UP001174677"/>
    </source>
</evidence>
<dbReference type="SMART" id="SM00666">
    <property type="entry name" value="PB1"/>
    <property type="match status" value="1"/>
</dbReference>
<dbReference type="SUPFAM" id="SSF54277">
    <property type="entry name" value="CAD &amp; PB1 domains"/>
    <property type="match status" value="1"/>
</dbReference>
<keyword evidence="4" id="KW-1185">Reference proteome</keyword>
<evidence type="ECO:0000259" key="2">
    <source>
        <dbReference type="SMART" id="SM00666"/>
    </source>
</evidence>
<dbReference type="CDD" id="cd06410">
    <property type="entry name" value="PB1_UP2"/>
    <property type="match status" value="1"/>
</dbReference>
<dbReference type="EMBL" id="JARPOI010000008">
    <property type="protein sequence ID" value="KAJ9175015.1"/>
    <property type="molecule type" value="Genomic_DNA"/>
</dbReference>
<dbReference type="Pfam" id="PF00564">
    <property type="entry name" value="PB1"/>
    <property type="match status" value="1"/>
</dbReference>
<dbReference type="Gene3D" id="3.10.20.90">
    <property type="entry name" value="Phosphatidylinositol 3-kinase Catalytic Subunit, Chain A, domain 1"/>
    <property type="match status" value="1"/>
</dbReference>
<organism evidence="3 4">
    <name type="scientific">Hevea brasiliensis</name>
    <name type="common">Para rubber tree</name>
    <name type="synonym">Siphonia brasiliensis</name>
    <dbReference type="NCBI Taxonomy" id="3981"/>
    <lineage>
        <taxon>Eukaryota</taxon>
        <taxon>Viridiplantae</taxon>
        <taxon>Streptophyta</taxon>
        <taxon>Embryophyta</taxon>
        <taxon>Tracheophyta</taxon>
        <taxon>Spermatophyta</taxon>
        <taxon>Magnoliopsida</taxon>
        <taxon>eudicotyledons</taxon>
        <taxon>Gunneridae</taxon>
        <taxon>Pentapetalae</taxon>
        <taxon>rosids</taxon>
        <taxon>fabids</taxon>
        <taxon>Malpighiales</taxon>
        <taxon>Euphorbiaceae</taxon>
        <taxon>Crotonoideae</taxon>
        <taxon>Micrandreae</taxon>
        <taxon>Hevea</taxon>
    </lineage>
</organism>
<reference evidence="3 4" key="1">
    <citation type="journal article" date="2023" name="Plant Biotechnol. J.">
        <title>Chromosome-level wild Hevea brasiliensis genome provides new tools for genomic-assisted breeding and valuable loci to elevate rubber yield.</title>
        <authorList>
            <person name="Cheng H."/>
            <person name="Song X."/>
            <person name="Hu Y."/>
            <person name="Wu T."/>
            <person name="Yang Q."/>
            <person name="An Z."/>
            <person name="Feng S."/>
            <person name="Deng Z."/>
            <person name="Wu W."/>
            <person name="Zeng X."/>
            <person name="Tu M."/>
            <person name="Wang X."/>
            <person name="Huang H."/>
        </authorList>
    </citation>
    <scope>NUCLEOTIDE SEQUENCE [LARGE SCALE GENOMIC DNA]</scope>
    <source>
        <strain evidence="3">MT/VB/25A 57/8</strain>
    </source>
</reference>
<dbReference type="PANTHER" id="PTHR31066:SF100">
    <property type="entry name" value="PB1 DOMAIN-CONTAINING PROTEIN"/>
    <property type="match status" value="1"/>
</dbReference>
<feature type="region of interest" description="Disordered" evidence="1">
    <location>
        <begin position="1"/>
        <end position="35"/>
    </location>
</feature>
<evidence type="ECO:0000256" key="1">
    <source>
        <dbReference type="SAM" id="MobiDB-lite"/>
    </source>
</evidence>
<feature type="compositionally biased region" description="Polar residues" evidence="1">
    <location>
        <begin position="1"/>
        <end position="16"/>
    </location>
</feature>
<proteinExistence type="predicted"/>
<dbReference type="PANTHER" id="PTHR31066">
    <property type="entry name" value="OS05G0427100 PROTEIN-RELATED"/>
    <property type="match status" value="1"/>
</dbReference>
<comment type="caution">
    <text evidence="3">The sequence shown here is derived from an EMBL/GenBank/DDBJ whole genome shotgun (WGS) entry which is preliminary data.</text>
</comment>
<dbReference type="Proteomes" id="UP001174677">
    <property type="component" value="Chromosome 8"/>
</dbReference>
<accession>A0ABQ9M7P2</accession>
<gene>
    <name evidence="3" type="ORF">P3X46_013602</name>
</gene>
<name>A0ABQ9M7P2_HEVBR</name>
<feature type="domain" description="PB1" evidence="2">
    <location>
        <begin position="57"/>
        <end position="146"/>
    </location>
</feature>
<evidence type="ECO:0000313" key="3">
    <source>
        <dbReference type="EMBL" id="KAJ9175015.1"/>
    </source>
</evidence>